<dbReference type="GO" id="GO:0061630">
    <property type="term" value="F:ubiquitin protein ligase activity"/>
    <property type="evidence" value="ECO:0007669"/>
    <property type="project" value="UniProtKB-EC"/>
</dbReference>
<dbReference type="Gene3D" id="3.30.40.10">
    <property type="entry name" value="Zinc/RING finger domain, C3HC4 (zinc finger)"/>
    <property type="match status" value="1"/>
</dbReference>
<organism evidence="11 12">
    <name type="scientific">Rubroshorea leprosula</name>
    <dbReference type="NCBI Taxonomy" id="152421"/>
    <lineage>
        <taxon>Eukaryota</taxon>
        <taxon>Viridiplantae</taxon>
        <taxon>Streptophyta</taxon>
        <taxon>Embryophyta</taxon>
        <taxon>Tracheophyta</taxon>
        <taxon>Spermatophyta</taxon>
        <taxon>Magnoliopsida</taxon>
        <taxon>eudicotyledons</taxon>
        <taxon>Gunneridae</taxon>
        <taxon>Pentapetalae</taxon>
        <taxon>rosids</taxon>
        <taxon>malvids</taxon>
        <taxon>Malvales</taxon>
        <taxon>Dipterocarpaceae</taxon>
        <taxon>Rubroshorea</taxon>
    </lineage>
</organism>
<evidence type="ECO:0000259" key="10">
    <source>
        <dbReference type="PROSITE" id="PS50089"/>
    </source>
</evidence>
<protein>
    <recommendedName>
        <fullName evidence="2">RING-type E3 ubiquitin transferase</fullName>
        <ecNumber evidence="2">2.3.2.27</ecNumber>
    </recommendedName>
</protein>
<dbReference type="Pfam" id="PF13639">
    <property type="entry name" value="zf-RING_2"/>
    <property type="match status" value="1"/>
</dbReference>
<sequence length="316" mass="35930">MQGEGSNSDPFRDNYYYFDSGSGPRSLNLIQLMEAPDPQEDPLGQPGLNQETGQVDFIDLLTQERLLSLAIHQGPTSQRLEGSTNSGFHQFSELPLTFQGATEIIAVDLHAPLSSRFPQTHWANPNRIENLTVNGSESRLNHQMHDLHATANQMGRVSNVRPGHANSSHAGQRVARRRTRGPSPRIRSPTTAERRRRLINEVREALDNFRRVGSEHFRELIALGEQFEIIANEVEQIQVVDNGLTEETIMVRLSRQTYHPTGTEERRACSICQDEYAERDLLGKLDCGHDYHFECIKQWLMRKNTCPMCRHRALAI</sequence>
<dbReference type="InterPro" id="IPR001841">
    <property type="entry name" value="Znf_RING"/>
</dbReference>
<evidence type="ECO:0000256" key="6">
    <source>
        <dbReference type="ARBA" id="ARBA00022786"/>
    </source>
</evidence>
<dbReference type="SMART" id="SM00184">
    <property type="entry name" value="RING"/>
    <property type="match status" value="1"/>
</dbReference>
<feature type="region of interest" description="Disordered" evidence="9">
    <location>
        <begin position="158"/>
        <end position="195"/>
    </location>
</feature>
<comment type="catalytic activity">
    <reaction evidence="1">
        <text>S-ubiquitinyl-[E2 ubiquitin-conjugating enzyme]-L-cysteine + [acceptor protein]-L-lysine = [E2 ubiquitin-conjugating enzyme]-L-cysteine + N(6)-ubiquitinyl-[acceptor protein]-L-lysine.</text>
        <dbReference type="EC" id="2.3.2.27"/>
    </reaction>
</comment>
<dbReference type="GO" id="GO:0008270">
    <property type="term" value="F:zinc ion binding"/>
    <property type="evidence" value="ECO:0007669"/>
    <property type="project" value="UniProtKB-KW"/>
</dbReference>
<keyword evidence="5 8" id="KW-0863">Zinc-finger</keyword>
<accession>A0AAV5MUD8</accession>
<dbReference type="PANTHER" id="PTHR22937">
    <property type="entry name" value="E3 UBIQUITIN-PROTEIN LIGASE RNF165"/>
    <property type="match status" value="1"/>
</dbReference>
<keyword evidence="3" id="KW-0808">Transferase</keyword>
<feature type="compositionally biased region" description="Low complexity" evidence="9">
    <location>
        <begin position="181"/>
        <end position="191"/>
    </location>
</feature>
<proteinExistence type="predicted"/>
<dbReference type="EMBL" id="BPVZ01000668">
    <property type="protein sequence ID" value="GKV52316.1"/>
    <property type="molecule type" value="Genomic_DNA"/>
</dbReference>
<evidence type="ECO:0000313" key="12">
    <source>
        <dbReference type="Proteomes" id="UP001054252"/>
    </source>
</evidence>
<dbReference type="InterPro" id="IPR013083">
    <property type="entry name" value="Znf_RING/FYVE/PHD"/>
</dbReference>
<evidence type="ECO:0000313" key="11">
    <source>
        <dbReference type="EMBL" id="GKV52316.1"/>
    </source>
</evidence>
<dbReference type="SUPFAM" id="SSF57850">
    <property type="entry name" value="RING/U-box"/>
    <property type="match status" value="1"/>
</dbReference>
<evidence type="ECO:0000256" key="5">
    <source>
        <dbReference type="ARBA" id="ARBA00022771"/>
    </source>
</evidence>
<keyword evidence="4" id="KW-0479">Metal-binding</keyword>
<name>A0AAV5MUD8_9ROSI</name>
<keyword evidence="12" id="KW-1185">Reference proteome</keyword>
<keyword evidence="7" id="KW-0862">Zinc</keyword>
<evidence type="ECO:0000256" key="1">
    <source>
        <dbReference type="ARBA" id="ARBA00000900"/>
    </source>
</evidence>
<feature type="domain" description="RING-type" evidence="10">
    <location>
        <begin position="269"/>
        <end position="310"/>
    </location>
</feature>
<evidence type="ECO:0000256" key="4">
    <source>
        <dbReference type="ARBA" id="ARBA00022723"/>
    </source>
</evidence>
<evidence type="ECO:0000256" key="2">
    <source>
        <dbReference type="ARBA" id="ARBA00012483"/>
    </source>
</evidence>
<comment type="caution">
    <text evidence="11">The sequence shown here is derived from an EMBL/GenBank/DDBJ whole genome shotgun (WGS) entry which is preliminary data.</text>
</comment>
<dbReference type="InterPro" id="IPR045191">
    <property type="entry name" value="MBR1/2-like"/>
</dbReference>
<evidence type="ECO:0000256" key="7">
    <source>
        <dbReference type="ARBA" id="ARBA00022833"/>
    </source>
</evidence>
<dbReference type="PANTHER" id="PTHR22937:SF65">
    <property type="entry name" value="E3 UBIQUITIN-PROTEIN LIGASE ARK2C"/>
    <property type="match status" value="1"/>
</dbReference>
<evidence type="ECO:0000256" key="3">
    <source>
        <dbReference type="ARBA" id="ARBA00022679"/>
    </source>
</evidence>
<reference evidence="11 12" key="1">
    <citation type="journal article" date="2021" name="Commun. Biol.">
        <title>The genome of Shorea leprosula (Dipterocarpaceae) highlights the ecological relevance of drought in aseasonal tropical rainforests.</title>
        <authorList>
            <person name="Ng K.K.S."/>
            <person name="Kobayashi M.J."/>
            <person name="Fawcett J.A."/>
            <person name="Hatakeyama M."/>
            <person name="Paape T."/>
            <person name="Ng C.H."/>
            <person name="Ang C.C."/>
            <person name="Tnah L.H."/>
            <person name="Lee C.T."/>
            <person name="Nishiyama T."/>
            <person name="Sese J."/>
            <person name="O'Brien M.J."/>
            <person name="Copetti D."/>
            <person name="Mohd Noor M.I."/>
            <person name="Ong R.C."/>
            <person name="Putra M."/>
            <person name="Sireger I.Z."/>
            <person name="Indrioko S."/>
            <person name="Kosugi Y."/>
            <person name="Izuno A."/>
            <person name="Isagi Y."/>
            <person name="Lee S.L."/>
            <person name="Shimizu K.K."/>
        </authorList>
    </citation>
    <scope>NUCLEOTIDE SEQUENCE [LARGE SCALE GENOMIC DNA]</scope>
    <source>
        <strain evidence="11">214</strain>
    </source>
</reference>
<evidence type="ECO:0000256" key="9">
    <source>
        <dbReference type="SAM" id="MobiDB-lite"/>
    </source>
</evidence>
<gene>
    <name evidence="11" type="ORF">SLEP1_g58905</name>
</gene>
<dbReference type="EC" id="2.3.2.27" evidence="2"/>
<keyword evidence="6" id="KW-0833">Ubl conjugation pathway</keyword>
<dbReference type="AlphaFoldDB" id="A0AAV5MUD8"/>
<dbReference type="PROSITE" id="PS50089">
    <property type="entry name" value="ZF_RING_2"/>
    <property type="match status" value="1"/>
</dbReference>
<dbReference type="Proteomes" id="UP001054252">
    <property type="component" value="Unassembled WGS sequence"/>
</dbReference>
<evidence type="ECO:0000256" key="8">
    <source>
        <dbReference type="PROSITE-ProRule" id="PRU00175"/>
    </source>
</evidence>